<dbReference type="SMART" id="SM00729">
    <property type="entry name" value="Elp3"/>
    <property type="match status" value="1"/>
</dbReference>
<dbReference type="AlphaFoldDB" id="A0A917JLE8"/>
<dbReference type="HAMAP" id="MF_01694">
    <property type="entry name" value="BioB"/>
    <property type="match status" value="1"/>
</dbReference>
<comment type="cofactor">
    <cofactor evidence="17">
        <name>[2Fe-2S] cluster</name>
        <dbReference type="ChEBI" id="CHEBI:190135"/>
    </cofactor>
    <text evidence="17">Binds 1 [2Fe-2S] cluster. The cluster is coordinated with 3 cysteines and 1 arginine.</text>
</comment>
<evidence type="ECO:0000256" key="8">
    <source>
        <dbReference type="ARBA" id="ARBA00022714"/>
    </source>
</evidence>
<sequence>MLARPWVGEALGMTISLDELVAKALRRGAPTHDEALALLTDELDVLDVVAAAGRVRRHFFGRRVKLNTIINVRSGLCPEDCSYCSQRLGSTSDILTYSWISPAEAAEAADRAAQAGAKRICLVASGRGPGQRDIGRVAEMIEAIRARQPGVEICACLGLLKPGQADRLREAGVDAYSHNLNTNETRYADICSTHAFADRVDTVRQATGAGLSPCSGAIFGMGESDEDVVDMAFQLRELHPDSVPINFLIPMQGTPLEADWHLTPVRCLRILALFRFCFPDVEVRLAGGREIHLRSLQPLALQVTNSIFLGDYLTSEGQPGADDRQMIADAGFTIEGTDEQTLPQARHDLVAIRRRGVGTDQPANA</sequence>
<comment type="similarity">
    <text evidence="2 16">Belongs to the radical SAM superfamily. Biotin synthase family.</text>
</comment>
<name>A0A917JLE8_9PSEU</name>
<feature type="binding site" evidence="16 17">
    <location>
        <position position="121"/>
    </location>
    <ligand>
        <name>[2Fe-2S] cluster</name>
        <dbReference type="ChEBI" id="CHEBI:190135"/>
    </ligand>
</feature>
<feature type="binding site" evidence="16 17">
    <location>
        <position position="214"/>
    </location>
    <ligand>
        <name>[2Fe-2S] cluster</name>
        <dbReference type="ChEBI" id="CHEBI:190135"/>
    </ligand>
</feature>
<dbReference type="PANTHER" id="PTHR22976:SF2">
    <property type="entry name" value="BIOTIN SYNTHASE, MITOCHONDRIAL"/>
    <property type="match status" value="1"/>
</dbReference>
<feature type="binding site" evidence="16 17">
    <location>
        <position position="284"/>
    </location>
    <ligand>
        <name>[2Fe-2S] cluster</name>
        <dbReference type="ChEBI" id="CHEBI:190135"/>
    </ligand>
</feature>
<dbReference type="GO" id="GO:0004076">
    <property type="term" value="F:biotin synthase activity"/>
    <property type="evidence" value="ECO:0007669"/>
    <property type="project" value="UniProtKB-UniRule"/>
</dbReference>
<dbReference type="PROSITE" id="PS51918">
    <property type="entry name" value="RADICAL_SAM"/>
    <property type="match status" value="1"/>
</dbReference>
<protein>
    <recommendedName>
        <fullName evidence="15 16">Biotin synthase</fullName>
        <ecNumber evidence="4 16">2.8.1.6</ecNumber>
    </recommendedName>
</protein>
<dbReference type="GO" id="GO:0051537">
    <property type="term" value="F:2 iron, 2 sulfur cluster binding"/>
    <property type="evidence" value="ECO:0007669"/>
    <property type="project" value="UniProtKB-KW"/>
</dbReference>
<feature type="binding site" evidence="16 17">
    <location>
        <position position="154"/>
    </location>
    <ligand>
        <name>[2Fe-2S] cluster</name>
        <dbReference type="ChEBI" id="CHEBI:190135"/>
    </ligand>
</feature>
<organism evidence="19 20">
    <name type="scientific">Saccharopolyspora thermophila</name>
    <dbReference type="NCBI Taxonomy" id="89367"/>
    <lineage>
        <taxon>Bacteria</taxon>
        <taxon>Bacillati</taxon>
        <taxon>Actinomycetota</taxon>
        <taxon>Actinomycetes</taxon>
        <taxon>Pseudonocardiales</taxon>
        <taxon>Pseudonocardiaceae</taxon>
        <taxon>Saccharopolyspora</taxon>
    </lineage>
</organism>
<dbReference type="SMART" id="SM00876">
    <property type="entry name" value="BATS"/>
    <property type="match status" value="1"/>
</dbReference>
<comment type="cofactor">
    <cofactor evidence="16 17">
        <name>[4Fe-4S] cluster</name>
        <dbReference type="ChEBI" id="CHEBI:49883"/>
    </cofactor>
    <text evidence="16 17">Binds 1 [4Fe-4S] cluster. The cluster is coordinated with 3 cysteines and an exchangeable S-adenosyl-L-methionine.</text>
</comment>
<evidence type="ECO:0000256" key="1">
    <source>
        <dbReference type="ARBA" id="ARBA00004942"/>
    </source>
</evidence>
<evidence type="ECO:0000256" key="11">
    <source>
        <dbReference type="ARBA" id="ARBA00023004"/>
    </source>
</evidence>
<keyword evidence="5 16" id="KW-0004">4Fe-4S</keyword>
<keyword evidence="10 16" id="KW-0093">Biotin biosynthesis</keyword>
<dbReference type="Proteomes" id="UP000597989">
    <property type="component" value="Unassembled WGS sequence"/>
</dbReference>
<comment type="catalytic activity">
    <reaction evidence="13 16">
        <text>(4R,5S)-dethiobiotin + (sulfur carrier)-SH + 2 reduced [2Fe-2S]-[ferredoxin] + 2 S-adenosyl-L-methionine = (sulfur carrier)-H + biotin + 2 5'-deoxyadenosine + 2 L-methionine + 2 oxidized [2Fe-2S]-[ferredoxin]</text>
        <dbReference type="Rhea" id="RHEA:22060"/>
        <dbReference type="Rhea" id="RHEA-COMP:10000"/>
        <dbReference type="Rhea" id="RHEA-COMP:10001"/>
        <dbReference type="Rhea" id="RHEA-COMP:14737"/>
        <dbReference type="Rhea" id="RHEA-COMP:14739"/>
        <dbReference type="ChEBI" id="CHEBI:17319"/>
        <dbReference type="ChEBI" id="CHEBI:29917"/>
        <dbReference type="ChEBI" id="CHEBI:33737"/>
        <dbReference type="ChEBI" id="CHEBI:33738"/>
        <dbReference type="ChEBI" id="CHEBI:57586"/>
        <dbReference type="ChEBI" id="CHEBI:57844"/>
        <dbReference type="ChEBI" id="CHEBI:59789"/>
        <dbReference type="ChEBI" id="CHEBI:64428"/>
        <dbReference type="ChEBI" id="CHEBI:149473"/>
        <dbReference type="EC" id="2.8.1.6"/>
    </reaction>
</comment>
<dbReference type="SFLD" id="SFLDG01278">
    <property type="entry name" value="biotin_synthase_like"/>
    <property type="match status" value="1"/>
</dbReference>
<evidence type="ECO:0000256" key="13">
    <source>
        <dbReference type="ARBA" id="ARBA00051157"/>
    </source>
</evidence>
<evidence type="ECO:0000256" key="17">
    <source>
        <dbReference type="PIRSR" id="PIRSR001619-1"/>
    </source>
</evidence>
<dbReference type="EMBL" id="BMMT01000002">
    <property type="protein sequence ID" value="GGI75923.1"/>
    <property type="molecule type" value="Genomic_DNA"/>
</dbReference>
<dbReference type="InterPro" id="IPR024177">
    <property type="entry name" value="Biotin_synthase"/>
</dbReference>
<dbReference type="FunFam" id="3.20.20.70:FF:000026">
    <property type="entry name" value="Biotin synthase"/>
    <property type="match status" value="1"/>
</dbReference>
<comment type="function">
    <text evidence="14 16">Catalyzes the conversion of dethiobiotin (DTB) to biotin by the insertion of a sulfur atom into dethiobiotin via a radical-based mechanism.</text>
</comment>
<comment type="subunit">
    <text evidence="3 16">Homodimer.</text>
</comment>
<keyword evidence="6 16" id="KW-0808">Transferase</keyword>
<dbReference type="Pfam" id="PF04055">
    <property type="entry name" value="Radical_SAM"/>
    <property type="match status" value="1"/>
</dbReference>
<gene>
    <name evidence="16 19" type="primary">bioB</name>
    <name evidence="19" type="ORF">GCM10011581_11260</name>
</gene>
<dbReference type="GO" id="GO:0051539">
    <property type="term" value="F:4 iron, 4 sulfur cluster binding"/>
    <property type="evidence" value="ECO:0007669"/>
    <property type="project" value="UniProtKB-KW"/>
</dbReference>
<dbReference type="InterPro" id="IPR002684">
    <property type="entry name" value="Biotin_synth/BioAB"/>
</dbReference>
<dbReference type="GO" id="GO:0005506">
    <property type="term" value="F:iron ion binding"/>
    <property type="evidence" value="ECO:0007669"/>
    <property type="project" value="UniProtKB-UniRule"/>
</dbReference>
<dbReference type="InterPro" id="IPR007197">
    <property type="entry name" value="rSAM"/>
</dbReference>
<comment type="cofactor">
    <cofactor evidence="16">
        <name>[2Fe-2S] cluster</name>
        <dbReference type="ChEBI" id="CHEBI:190135"/>
    </cofactor>
    <text evidence="16">Binds 1 [2Fe-2S] cluster. The cluster is coordinated with 3 cysteines and 1 arginine.</text>
</comment>
<feature type="binding site" evidence="16 17">
    <location>
        <position position="84"/>
    </location>
    <ligand>
        <name>[4Fe-4S] cluster</name>
        <dbReference type="ChEBI" id="CHEBI:49883"/>
        <note>4Fe-4S-S-AdoMet</note>
    </ligand>
</feature>
<evidence type="ECO:0000256" key="15">
    <source>
        <dbReference type="ARBA" id="ARBA00070199"/>
    </source>
</evidence>
<comment type="pathway">
    <text evidence="1 16">Cofactor biosynthesis; biotin biosynthesis; biotin from 7,8-diaminononanoate: step 2/2.</text>
</comment>
<dbReference type="SFLD" id="SFLDS00029">
    <property type="entry name" value="Radical_SAM"/>
    <property type="match status" value="1"/>
</dbReference>
<evidence type="ECO:0000256" key="3">
    <source>
        <dbReference type="ARBA" id="ARBA00011738"/>
    </source>
</evidence>
<dbReference type="Pfam" id="PF06968">
    <property type="entry name" value="BATS"/>
    <property type="match status" value="1"/>
</dbReference>
<dbReference type="Gene3D" id="3.20.20.70">
    <property type="entry name" value="Aldolase class I"/>
    <property type="match status" value="1"/>
</dbReference>
<evidence type="ECO:0000256" key="6">
    <source>
        <dbReference type="ARBA" id="ARBA00022679"/>
    </source>
</evidence>
<dbReference type="NCBIfam" id="TIGR00433">
    <property type="entry name" value="bioB"/>
    <property type="match status" value="1"/>
</dbReference>
<evidence type="ECO:0000259" key="18">
    <source>
        <dbReference type="PROSITE" id="PS51918"/>
    </source>
</evidence>
<evidence type="ECO:0000256" key="16">
    <source>
        <dbReference type="HAMAP-Rule" id="MF_01694"/>
    </source>
</evidence>
<proteinExistence type="inferred from homology"/>
<dbReference type="PIRSF" id="PIRSF001619">
    <property type="entry name" value="Biotin_synth"/>
    <property type="match status" value="1"/>
</dbReference>
<dbReference type="PANTHER" id="PTHR22976">
    <property type="entry name" value="BIOTIN SYNTHASE"/>
    <property type="match status" value="1"/>
</dbReference>
<dbReference type="SUPFAM" id="SSF102114">
    <property type="entry name" value="Radical SAM enzymes"/>
    <property type="match status" value="1"/>
</dbReference>
<accession>A0A917JLE8</accession>
<dbReference type="InterPro" id="IPR010722">
    <property type="entry name" value="BATS_dom"/>
</dbReference>
<dbReference type="CDD" id="cd01335">
    <property type="entry name" value="Radical_SAM"/>
    <property type="match status" value="1"/>
</dbReference>
<dbReference type="InterPro" id="IPR006638">
    <property type="entry name" value="Elp3/MiaA/NifB-like_rSAM"/>
</dbReference>
<evidence type="ECO:0000256" key="4">
    <source>
        <dbReference type="ARBA" id="ARBA00012236"/>
    </source>
</evidence>
<dbReference type="GO" id="GO:0009102">
    <property type="term" value="P:biotin biosynthetic process"/>
    <property type="evidence" value="ECO:0007669"/>
    <property type="project" value="UniProtKB-UniRule"/>
</dbReference>
<evidence type="ECO:0000256" key="14">
    <source>
        <dbReference type="ARBA" id="ARBA00057568"/>
    </source>
</evidence>
<evidence type="ECO:0000313" key="19">
    <source>
        <dbReference type="EMBL" id="GGI75923.1"/>
    </source>
</evidence>
<dbReference type="EC" id="2.8.1.6" evidence="4 16"/>
<evidence type="ECO:0000313" key="20">
    <source>
        <dbReference type="Proteomes" id="UP000597989"/>
    </source>
</evidence>
<keyword evidence="9 16" id="KW-0479">Metal-binding</keyword>
<evidence type="ECO:0000256" key="10">
    <source>
        <dbReference type="ARBA" id="ARBA00022756"/>
    </source>
</evidence>
<keyword evidence="12 16" id="KW-0411">Iron-sulfur</keyword>
<evidence type="ECO:0000256" key="12">
    <source>
        <dbReference type="ARBA" id="ARBA00023014"/>
    </source>
</evidence>
<feature type="binding site" evidence="16 17">
    <location>
        <position position="81"/>
    </location>
    <ligand>
        <name>[4Fe-4S] cluster</name>
        <dbReference type="ChEBI" id="CHEBI:49883"/>
        <note>4Fe-4S-S-AdoMet</note>
    </ligand>
</feature>
<dbReference type="InterPro" id="IPR013785">
    <property type="entry name" value="Aldolase_TIM"/>
</dbReference>
<evidence type="ECO:0000256" key="5">
    <source>
        <dbReference type="ARBA" id="ARBA00022485"/>
    </source>
</evidence>
<comment type="caution">
    <text evidence="19">The sequence shown here is derived from an EMBL/GenBank/DDBJ whole genome shotgun (WGS) entry which is preliminary data.</text>
</comment>
<keyword evidence="7 16" id="KW-0949">S-adenosyl-L-methionine</keyword>
<feature type="domain" description="Radical SAM core" evidence="18">
    <location>
        <begin position="59"/>
        <end position="280"/>
    </location>
</feature>
<dbReference type="SFLD" id="SFLDG01060">
    <property type="entry name" value="BATS_domain_containing"/>
    <property type="match status" value="1"/>
</dbReference>
<evidence type="ECO:0000256" key="2">
    <source>
        <dbReference type="ARBA" id="ARBA00010765"/>
    </source>
</evidence>
<reference evidence="19 20" key="1">
    <citation type="journal article" date="2014" name="Int. J. Syst. Evol. Microbiol.">
        <title>Complete genome sequence of Corynebacterium casei LMG S-19264T (=DSM 44701T), isolated from a smear-ripened cheese.</title>
        <authorList>
            <consortium name="US DOE Joint Genome Institute (JGI-PGF)"/>
            <person name="Walter F."/>
            <person name="Albersmeier A."/>
            <person name="Kalinowski J."/>
            <person name="Ruckert C."/>
        </authorList>
    </citation>
    <scope>NUCLEOTIDE SEQUENCE [LARGE SCALE GENOMIC DNA]</scope>
    <source>
        <strain evidence="19 20">CGMCC 4.7206</strain>
    </source>
</reference>
<dbReference type="InterPro" id="IPR058240">
    <property type="entry name" value="rSAM_sf"/>
</dbReference>
<feature type="binding site" evidence="16 17">
    <location>
        <position position="77"/>
    </location>
    <ligand>
        <name>[4Fe-4S] cluster</name>
        <dbReference type="ChEBI" id="CHEBI:49883"/>
        <note>4Fe-4S-S-AdoMet</note>
    </ligand>
</feature>
<keyword evidence="8 16" id="KW-0001">2Fe-2S</keyword>
<evidence type="ECO:0000256" key="9">
    <source>
        <dbReference type="ARBA" id="ARBA00022723"/>
    </source>
</evidence>
<evidence type="ECO:0000256" key="7">
    <source>
        <dbReference type="ARBA" id="ARBA00022691"/>
    </source>
</evidence>
<keyword evidence="11 16" id="KW-0408">Iron</keyword>